<dbReference type="InterPro" id="IPR005531">
    <property type="entry name" value="Asp23"/>
</dbReference>
<keyword evidence="3" id="KW-1185">Reference proteome</keyword>
<dbReference type="OrthoDB" id="391718at2"/>
<dbReference type="RefSeq" id="WP_100254225.1">
    <property type="nucleotide sequence ID" value="NZ_CP015819.1"/>
</dbReference>
<protein>
    <submittedName>
        <fullName evidence="2">Asp23/Gls24 family envelope stress response protein</fullName>
    </submittedName>
</protein>
<name>A0A1Y0KZS3_9MOLU</name>
<gene>
    <name evidence="2" type="ORF">SCLAR_v1c03340</name>
</gene>
<dbReference type="KEGG" id="scla:SCLARK_00541"/>
<dbReference type="Pfam" id="PF03780">
    <property type="entry name" value="Asp23"/>
    <property type="match status" value="1"/>
</dbReference>
<reference evidence="2 3" key="1">
    <citation type="submission" date="2017-11" db="EMBL/GenBank/DDBJ databases">
        <title>Complete genome sequence of Spiroplasma clarkii CN-5 (DSM 19994).</title>
        <authorList>
            <person name="Tsai Y.-M."/>
            <person name="Chang A."/>
            <person name="Lo W.-S."/>
            <person name="Kuo C.-H."/>
        </authorList>
    </citation>
    <scope>NUCLEOTIDE SEQUENCE [LARGE SCALE GENOMIC DNA]</scope>
    <source>
        <strain evidence="2 3">CN-5</strain>
    </source>
</reference>
<dbReference type="EMBL" id="CP024870">
    <property type="protein sequence ID" value="ATX70664.1"/>
    <property type="molecule type" value="Genomic_DNA"/>
</dbReference>
<proteinExistence type="inferred from homology"/>
<dbReference type="AlphaFoldDB" id="A0A1Y0KZS3"/>
<dbReference type="Proteomes" id="UP000231179">
    <property type="component" value="Chromosome"/>
</dbReference>
<sequence>MDTITYNAINNAVTTVPGVKSLANYESQDIWDLETKDIAKAVEIVSSGSIHRVKVHVILMNGFNIRDVVNEVQIRVKYELEKLKQFTMSYSVDVVVDDLQMI</sequence>
<evidence type="ECO:0000256" key="1">
    <source>
        <dbReference type="ARBA" id="ARBA00005721"/>
    </source>
</evidence>
<organism evidence="2 3">
    <name type="scientific">Spiroplasma clarkii</name>
    <dbReference type="NCBI Taxonomy" id="2139"/>
    <lineage>
        <taxon>Bacteria</taxon>
        <taxon>Bacillati</taxon>
        <taxon>Mycoplasmatota</taxon>
        <taxon>Mollicutes</taxon>
        <taxon>Entomoplasmatales</taxon>
        <taxon>Spiroplasmataceae</taxon>
        <taxon>Spiroplasma</taxon>
    </lineage>
</organism>
<evidence type="ECO:0000313" key="3">
    <source>
        <dbReference type="Proteomes" id="UP000231179"/>
    </source>
</evidence>
<accession>A0A1Y0KZS3</accession>
<evidence type="ECO:0000313" key="2">
    <source>
        <dbReference type="EMBL" id="ATX70664.1"/>
    </source>
</evidence>
<comment type="similarity">
    <text evidence="1">Belongs to the asp23 family.</text>
</comment>